<sequence>EESEEEDADDYERCLLSSITKRIRSSVKSMAYRSWVVEELVTDLLTVLQEHLLNSFFPVLQPAIEVGSAFEGWSPCGHDAFYRLLVPIKPPRGHAFHLELGAEGDMPAKDSCVRVELECTCTRDQGVENVLCFLHQREEALSRNQVSSLLGTLCTGSYLDVEKIASWFQNMVRPAWREMPQSHLYTMKVLPSSRSCKLQVTNASGRSLFIEMMFGVQRGNSDIFLSSQTAEAIFTPSTIWAESYAVAEVKFFRHVAMQAPRDSFHLKCLQLCAGSVVGTGFSTYTLKTIVMHLLNTIPLSSWRRREFLMRLQDIMWYLHSCLEEKRLDHFFFGNENMPEDIVLPPDIQTAKPINLFQYLVHDPTAHTKALREFSVL</sequence>
<evidence type="ECO:0000256" key="3">
    <source>
        <dbReference type="ARBA" id="ARBA00022692"/>
    </source>
</evidence>
<name>A0A7L1KJM4_RYNNI</name>
<dbReference type="PANTHER" id="PTHR10656:SF40">
    <property type="entry name" value="INOSITOL 1,4,5-TRISPHOSPHATE RECEPTOR-INTERACTING PROTEIN-LIKE 1"/>
    <property type="match status" value="1"/>
</dbReference>
<keyword evidence="5" id="KW-1133">Transmembrane helix</keyword>
<dbReference type="GO" id="GO:0016020">
    <property type="term" value="C:membrane"/>
    <property type="evidence" value="ECO:0007669"/>
    <property type="project" value="UniProtKB-SubCell"/>
</dbReference>
<comment type="subcellular location">
    <subcellularLocation>
        <location evidence="1">Membrane</location>
        <topology evidence="1">Single-pass type I membrane protein</topology>
    </subcellularLocation>
</comment>
<dbReference type="SMART" id="SM01265">
    <property type="entry name" value="Mab-21"/>
    <property type="match status" value="1"/>
</dbReference>
<dbReference type="Gene3D" id="1.10.1410.40">
    <property type="match status" value="1"/>
</dbReference>
<keyword evidence="4" id="KW-0732">Signal</keyword>
<dbReference type="Proteomes" id="UP000525416">
    <property type="component" value="Unassembled WGS sequence"/>
</dbReference>
<reference evidence="8 9" key="1">
    <citation type="submission" date="2019-09" db="EMBL/GenBank/DDBJ databases">
        <title>Bird 10,000 Genomes (B10K) Project - Family phase.</title>
        <authorList>
            <person name="Zhang G."/>
        </authorList>
    </citation>
    <scope>NUCLEOTIDE SEQUENCE [LARGE SCALE GENOMIC DNA]</scope>
    <source>
        <strain evidence="8">B10K-DU-002-16</strain>
        <tissue evidence="8">Muscle</tissue>
    </source>
</reference>
<keyword evidence="6" id="KW-0472">Membrane</keyword>
<feature type="non-terminal residue" evidence="8">
    <location>
        <position position="1"/>
    </location>
</feature>
<evidence type="ECO:0000256" key="1">
    <source>
        <dbReference type="ARBA" id="ARBA00004479"/>
    </source>
</evidence>
<dbReference type="OrthoDB" id="9034619at2759"/>
<dbReference type="EMBL" id="VXBH01009940">
    <property type="protein sequence ID" value="NXN62356.1"/>
    <property type="molecule type" value="Genomic_DNA"/>
</dbReference>
<evidence type="ECO:0000313" key="9">
    <source>
        <dbReference type="Proteomes" id="UP000525416"/>
    </source>
</evidence>
<feature type="non-terminal residue" evidence="8">
    <location>
        <position position="376"/>
    </location>
</feature>
<comment type="similarity">
    <text evidence="2">Belongs to the ITPRIP family.</text>
</comment>
<comment type="caution">
    <text evidence="8">The sequence shown here is derived from an EMBL/GenBank/DDBJ whole genome shotgun (WGS) entry which is preliminary data.</text>
</comment>
<dbReference type="InterPro" id="IPR046906">
    <property type="entry name" value="Mab-21_HhH/H2TH-like"/>
</dbReference>
<dbReference type="PRINTS" id="PR02107">
    <property type="entry name" value="INOS145TPRIP"/>
</dbReference>
<evidence type="ECO:0000256" key="5">
    <source>
        <dbReference type="ARBA" id="ARBA00022989"/>
    </source>
</evidence>
<accession>A0A7L1KJM4</accession>
<protein>
    <submittedName>
        <fullName evidence="8">IPIL1 protein</fullName>
    </submittedName>
</protein>
<evidence type="ECO:0000256" key="6">
    <source>
        <dbReference type="ARBA" id="ARBA00023136"/>
    </source>
</evidence>
<evidence type="ECO:0000256" key="4">
    <source>
        <dbReference type="ARBA" id="ARBA00022729"/>
    </source>
</evidence>
<proteinExistence type="inferred from homology"/>
<keyword evidence="9" id="KW-1185">Reference proteome</keyword>
<dbReference type="InterPro" id="IPR026250">
    <property type="entry name" value="ITPRIP-like"/>
</dbReference>
<organism evidence="8 9">
    <name type="scientific">Rynchops niger</name>
    <name type="common">Black skimmer</name>
    <dbReference type="NCBI Taxonomy" id="227184"/>
    <lineage>
        <taxon>Eukaryota</taxon>
        <taxon>Metazoa</taxon>
        <taxon>Chordata</taxon>
        <taxon>Craniata</taxon>
        <taxon>Vertebrata</taxon>
        <taxon>Euteleostomi</taxon>
        <taxon>Archelosauria</taxon>
        <taxon>Archosauria</taxon>
        <taxon>Dinosauria</taxon>
        <taxon>Saurischia</taxon>
        <taxon>Theropoda</taxon>
        <taxon>Coelurosauria</taxon>
        <taxon>Aves</taxon>
        <taxon>Neognathae</taxon>
        <taxon>Neoaves</taxon>
        <taxon>Charadriiformes</taxon>
        <taxon>Laridae</taxon>
        <taxon>Rynchops</taxon>
    </lineage>
</organism>
<dbReference type="InterPro" id="IPR024810">
    <property type="entry name" value="MAB21L/cGLR"/>
</dbReference>
<keyword evidence="3" id="KW-0812">Transmembrane</keyword>
<evidence type="ECO:0000256" key="2">
    <source>
        <dbReference type="ARBA" id="ARBA00005554"/>
    </source>
</evidence>
<evidence type="ECO:0000259" key="7">
    <source>
        <dbReference type="Pfam" id="PF20266"/>
    </source>
</evidence>
<dbReference type="Pfam" id="PF20266">
    <property type="entry name" value="Mab-21_C"/>
    <property type="match status" value="1"/>
</dbReference>
<feature type="domain" description="Mab-21-like HhH/H2TH-like" evidence="7">
    <location>
        <begin position="281"/>
        <end position="337"/>
    </location>
</feature>
<dbReference type="PANTHER" id="PTHR10656">
    <property type="entry name" value="CELL FATE DETERMINING PROTEIN MAB21-RELATED"/>
    <property type="match status" value="1"/>
</dbReference>
<dbReference type="AlphaFoldDB" id="A0A7L1KJM4"/>
<gene>
    <name evidence="8" type="primary">Itpripl1_3</name>
    <name evidence="8" type="ORF">RYNNIG_R02026</name>
</gene>
<evidence type="ECO:0000313" key="8">
    <source>
        <dbReference type="EMBL" id="NXN62356.1"/>
    </source>
</evidence>